<accession>A0A9Q0AMU0</accession>
<dbReference type="PANTHER" id="PTHR48100:SF54">
    <property type="entry name" value="PHOSPHATASE SPAC5H10.03-RELATED"/>
    <property type="match status" value="1"/>
</dbReference>
<name>A0A9Q0AMU0_9PEZI</name>
<evidence type="ECO:0000313" key="2">
    <source>
        <dbReference type="EMBL" id="KAI1862427.1"/>
    </source>
</evidence>
<sequence length="440" mass="49308">MAPILHIVRHAEAEHNVDARYHLEDPKLTRRGKAQCGILSSAEKDLQKRVTHLVASPSSRAVETCALAFPTVVERGKKIILLGELVEVEPYDCNVPADIETLQREFGDLVEFKHLDADYLDRSALSRYAATPSALEQRARVARRILSALAQSHGEDAEIVVVSHGGFIQWLVEDFDTTWENAELDSFRFNAASPAGIPSLSRLNPAEPRKPVVWDKLDSNGSEKQDEPPMMMPRMLGDADGCKVEGSTTCGMKRRRDGEPQDGISEPVCKKPRNELDDPLNDVWQKEDDRSKGEDAPTTGTKHKRNDEPEDDIPTPTRKKSRNELDLPSSYPAPLGPRQPVSVEIDPGTIKFQKHRFSKTMLLRARQIQRYIKDFPDDDAFSPLDIARARAVQPLDPGDSELVEETYPPNWARLTRSIPAFLNLHWNRCFRSVVGGSSLA</sequence>
<dbReference type="GO" id="GO:0005737">
    <property type="term" value="C:cytoplasm"/>
    <property type="evidence" value="ECO:0007669"/>
    <property type="project" value="TreeGrafter"/>
</dbReference>
<dbReference type="Pfam" id="PF00300">
    <property type="entry name" value="His_Phos_1"/>
    <property type="match status" value="1"/>
</dbReference>
<dbReference type="Proteomes" id="UP000829685">
    <property type="component" value="Unassembled WGS sequence"/>
</dbReference>
<dbReference type="SUPFAM" id="SSF53254">
    <property type="entry name" value="Phosphoglycerate mutase-like"/>
    <property type="match status" value="1"/>
</dbReference>
<dbReference type="InterPro" id="IPR029033">
    <property type="entry name" value="His_PPase_superfam"/>
</dbReference>
<dbReference type="GO" id="GO:0016791">
    <property type="term" value="F:phosphatase activity"/>
    <property type="evidence" value="ECO:0007669"/>
    <property type="project" value="TreeGrafter"/>
</dbReference>
<keyword evidence="3" id="KW-1185">Reference proteome</keyword>
<organism evidence="2 3">
    <name type="scientific">Neoarthrinium moseri</name>
    <dbReference type="NCBI Taxonomy" id="1658444"/>
    <lineage>
        <taxon>Eukaryota</taxon>
        <taxon>Fungi</taxon>
        <taxon>Dikarya</taxon>
        <taxon>Ascomycota</taxon>
        <taxon>Pezizomycotina</taxon>
        <taxon>Sordariomycetes</taxon>
        <taxon>Xylariomycetidae</taxon>
        <taxon>Amphisphaeriales</taxon>
        <taxon>Apiosporaceae</taxon>
        <taxon>Neoarthrinium</taxon>
    </lineage>
</organism>
<evidence type="ECO:0000313" key="3">
    <source>
        <dbReference type="Proteomes" id="UP000829685"/>
    </source>
</evidence>
<dbReference type="PANTHER" id="PTHR48100">
    <property type="entry name" value="BROAD-SPECIFICITY PHOSPHATASE YOR283W-RELATED"/>
    <property type="match status" value="1"/>
</dbReference>
<proteinExistence type="predicted"/>
<comment type="caution">
    <text evidence="2">The sequence shown here is derived from an EMBL/GenBank/DDBJ whole genome shotgun (WGS) entry which is preliminary data.</text>
</comment>
<reference evidence="2" key="1">
    <citation type="submission" date="2021-03" db="EMBL/GenBank/DDBJ databases">
        <title>Revisited historic fungal species revealed as producer of novel bioactive compounds through whole genome sequencing and comparative genomics.</title>
        <authorList>
            <person name="Vignolle G.A."/>
            <person name="Hochenegger N."/>
            <person name="Mach R.L."/>
            <person name="Mach-Aigner A.R."/>
            <person name="Javad Rahimi M."/>
            <person name="Salim K.A."/>
            <person name="Chan C.M."/>
            <person name="Lim L.B.L."/>
            <person name="Cai F."/>
            <person name="Druzhinina I.S."/>
            <person name="U'Ren J.M."/>
            <person name="Derntl C."/>
        </authorList>
    </citation>
    <scope>NUCLEOTIDE SEQUENCE</scope>
    <source>
        <strain evidence="2">TUCIM 5799</strain>
    </source>
</reference>
<dbReference type="AlphaFoldDB" id="A0A9Q0AMU0"/>
<dbReference type="InterPro" id="IPR013078">
    <property type="entry name" value="His_Pase_superF_clade-1"/>
</dbReference>
<feature type="region of interest" description="Disordered" evidence="1">
    <location>
        <begin position="211"/>
        <end position="340"/>
    </location>
</feature>
<evidence type="ECO:0000256" key="1">
    <source>
        <dbReference type="SAM" id="MobiDB-lite"/>
    </source>
</evidence>
<dbReference type="Gene3D" id="3.40.50.1240">
    <property type="entry name" value="Phosphoglycerate mutase-like"/>
    <property type="match status" value="1"/>
</dbReference>
<dbReference type="CDD" id="cd07067">
    <property type="entry name" value="HP_PGM_like"/>
    <property type="match status" value="1"/>
</dbReference>
<dbReference type="EMBL" id="JAFIMR010000027">
    <property type="protein sequence ID" value="KAI1862427.1"/>
    <property type="molecule type" value="Genomic_DNA"/>
</dbReference>
<dbReference type="InterPro" id="IPR050275">
    <property type="entry name" value="PGM_Phosphatase"/>
</dbReference>
<feature type="compositionally biased region" description="Basic and acidic residues" evidence="1">
    <location>
        <begin position="211"/>
        <end position="227"/>
    </location>
</feature>
<protein>
    <recommendedName>
        <fullName evidence="4">Phosphoglycerate mutase family protein</fullName>
    </recommendedName>
</protein>
<gene>
    <name evidence="2" type="ORF">JX265_009141</name>
</gene>
<feature type="compositionally biased region" description="Basic and acidic residues" evidence="1">
    <location>
        <begin position="284"/>
        <end position="295"/>
    </location>
</feature>
<dbReference type="SMART" id="SM00855">
    <property type="entry name" value="PGAM"/>
    <property type="match status" value="1"/>
</dbReference>
<evidence type="ECO:0008006" key="4">
    <source>
        <dbReference type="Google" id="ProtNLM"/>
    </source>
</evidence>